<keyword evidence="3" id="KW-1185">Reference proteome</keyword>
<evidence type="ECO:0000256" key="1">
    <source>
        <dbReference type="SAM" id="Phobius"/>
    </source>
</evidence>
<organism evidence="2 3">
    <name type="scientific">Weissella sagaensis</name>
    <dbReference type="NCBI Taxonomy" id="2559928"/>
    <lineage>
        <taxon>Bacteria</taxon>
        <taxon>Bacillati</taxon>
        <taxon>Bacillota</taxon>
        <taxon>Bacilli</taxon>
        <taxon>Lactobacillales</taxon>
        <taxon>Lactobacillaceae</taxon>
        <taxon>Weissella</taxon>
    </lineage>
</organism>
<name>A0ABW1RWG8_9LACO</name>
<protein>
    <submittedName>
        <fullName evidence="2">Uncharacterized protein</fullName>
    </submittedName>
</protein>
<dbReference type="EMBL" id="JBHSSG010000014">
    <property type="protein sequence ID" value="MFC6179494.1"/>
    <property type="molecule type" value="Genomic_DNA"/>
</dbReference>
<feature type="transmembrane region" description="Helical" evidence="1">
    <location>
        <begin position="32"/>
        <end position="53"/>
    </location>
</feature>
<evidence type="ECO:0000313" key="2">
    <source>
        <dbReference type="EMBL" id="MFC6179494.1"/>
    </source>
</evidence>
<feature type="transmembrane region" description="Helical" evidence="1">
    <location>
        <begin position="9"/>
        <end position="26"/>
    </location>
</feature>
<dbReference type="RefSeq" id="WP_228179876.1">
    <property type="nucleotide sequence ID" value="NZ_BJDT01000006.1"/>
</dbReference>
<sequence length="57" mass="6202">MLTEQIEDACIYIIVLVIVIAISTTVMADKSLFAQVVMALGAMTGSVMIVRAWRNNS</sequence>
<proteinExistence type="predicted"/>
<accession>A0ABW1RWG8</accession>
<keyword evidence="1" id="KW-1133">Transmembrane helix</keyword>
<keyword evidence="1" id="KW-0472">Membrane</keyword>
<reference evidence="3" key="1">
    <citation type="journal article" date="2019" name="Int. J. Syst. Evol. Microbiol.">
        <title>The Global Catalogue of Microorganisms (GCM) 10K type strain sequencing project: providing services to taxonomists for standard genome sequencing and annotation.</title>
        <authorList>
            <consortium name="The Broad Institute Genomics Platform"/>
            <consortium name="The Broad Institute Genome Sequencing Center for Infectious Disease"/>
            <person name="Wu L."/>
            <person name="Ma J."/>
        </authorList>
    </citation>
    <scope>NUCLEOTIDE SEQUENCE [LARGE SCALE GENOMIC DNA]</scope>
    <source>
        <strain evidence="3">CCM 8924</strain>
    </source>
</reference>
<gene>
    <name evidence="2" type="ORF">ACFQGR_08940</name>
</gene>
<comment type="caution">
    <text evidence="2">The sequence shown here is derived from an EMBL/GenBank/DDBJ whole genome shotgun (WGS) entry which is preliminary data.</text>
</comment>
<evidence type="ECO:0000313" key="3">
    <source>
        <dbReference type="Proteomes" id="UP001596158"/>
    </source>
</evidence>
<keyword evidence="1" id="KW-0812">Transmembrane</keyword>
<dbReference type="Proteomes" id="UP001596158">
    <property type="component" value="Unassembled WGS sequence"/>
</dbReference>